<keyword evidence="2" id="KW-0067">ATP-binding</keyword>
<evidence type="ECO:0000313" key="3">
    <source>
        <dbReference type="Proteomes" id="UP001451782"/>
    </source>
</evidence>
<feature type="domain" description="Histidine kinase/HSP90-like ATPase" evidence="1">
    <location>
        <begin position="26"/>
        <end position="109"/>
    </location>
</feature>
<evidence type="ECO:0000313" key="2">
    <source>
        <dbReference type="EMBL" id="WZU63466.1"/>
    </source>
</evidence>
<proteinExistence type="predicted"/>
<organism evidence="2 3">
    <name type="scientific">Yoonia algicola</name>
    <dbReference type="NCBI Taxonomy" id="3137368"/>
    <lineage>
        <taxon>Bacteria</taxon>
        <taxon>Pseudomonadati</taxon>
        <taxon>Pseudomonadota</taxon>
        <taxon>Alphaproteobacteria</taxon>
        <taxon>Rhodobacterales</taxon>
        <taxon>Paracoccaceae</taxon>
        <taxon>Yoonia</taxon>
    </lineage>
</organism>
<dbReference type="GO" id="GO:0005524">
    <property type="term" value="F:ATP binding"/>
    <property type="evidence" value="ECO:0007669"/>
    <property type="project" value="UniProtKB-KW"/>
</dbReference>
<evidence type="ECO:0000259" key="1">
    <source>
        <dbReference type="Pfam" id="PF02518"/>
    </source>
</evidence>
<keyword evidence="3" id="KW-1185">Reference proteome</keyword>
<dbReference type="AlphaFoldDB" id="A0AAN0NEN2"/>
<dbReference type="EMBL" id="CP151762">
    <property type="protein sequence ID" value="WZU63466.1"/>
    <property type="molecule type" value="Genomic_DNA"/>
</dbReference>
<sequence length="126" mass="13661">MAVLDGGDLKVTTDIQPVFLYPDQAVPLSLLVAEATTNAMKYIGDQASETAVIDVRLTQDDRACLLVISNSVGQAEEKESTGLGSQLMNAFAMQVGGQIEAEQTEGRYTLTLQFNALEFQPESRDF</sequence>
<dbReference type="RefSeq" id="WP_342069847.1">
    <property type="nucleotide sequence ID" value="NZ_CP151762.1"/>
</dbReference>
<name>A0AAN0NEN2_9RHOB</name>
<dbReference type="InterPro" id="IPR036890">
    <property type="entry name" value="HATPase_C_sf"/>
</dbReference>
<dbReference type="SUPFAM" id="SSF55874">
    <property type="entry name" value="ATPase domain of HSP90 chaperone/DNA topoisomerase II/histidine kinase"/>
    <property type="match status" value="1"/>
</dbReference>
<accession>A0AAN0NEN2</accession>
<protein>
    <submittedName>
        <fullName evidence="2">ATP-binding protein</fullName>
    </submittedName>
</protein>
<reference evidence="2 3" key="1">
    <citation type="submission" date="2024-04" db="EMBL/GenBank/DDBJ databases">
        <title>Phylogenomic analyses of a clade within the roseobacter group suggest taxonomic reassignments of species of the genera Aestuariivita, Citreicella, Loktanella, Nautella, Pelagibaca, Ruegeria, Thalassobius, Thiobacimonas and Tropicibacter, and the proposal o.</title>
        <authorList>
            <person name="Jeon C.O."/>
        </authorList>
    </citation>
    <scope>NUCLEOTIDE SEQUENCE [LARGE SCALE GENOMIC DNA]</scope>
    <source>
        <strain evidence="2 3">G8-12</strain>
    </source>
</reference>
<keyword evidence="2" id="KW-0547">Nucleotide-binding</keyword>
<dbReference type="Gene3D" id="3.30.565.10">
    <property type="entry name" value="Histidine kinase-like ATPase, C-terminal domain"/>
    <property type="match status" value="1"/>
</dbReference>
<dbReference type="InterPro" id="IPR003594">
    <property type="entry name" value="HATPase_dom"/>
</dbReference>
<dbReference type="KEGG" id="yag:AABB28_16720"/>
<gene>
    <name evidence="2" type="ORF">AABB28_16720</name>
</gene>
<dbReference type="Proteomes" id="UP001451782">
    <property type="component" value="Chromosome"/>
</dbReference>
<dbReference type="Pfam" id="PF02518">
    <property type="entry name" value="HATPase_c"/>
    <property type="match status" value="1"/>
</dbReference>